<dbReference type="PRINTS" id="PR00032">
    <property type="entry name" value="HTHARAC"/>
</dbReference>
<dbReference type="RefSeq" id="WP_270877869.1">
    <property type="nucleotide sequence ID" value="NZ_JAQFVF010000009.1"/>
</dbReference>
<feature type="domain" description="HTH araC/xylS-type" evidence="4">
    <location>
        <begin position="657"/>
        <end position="756"/>
    </location>
</feature>
<dbReference type="InterPro" id="IPR020449">
    <property type="entry name" value="Tscrpt_reg_AraC-type_HTH"/>
</dbReference>
<gene>
    <name evidence="5" type="ORF">ACFPOG_31415</name>
</gene>
<dbReference type="PROSITE" id="PS01124">
    <property type="entry name" value="HTH_ARAC_FAMILY_2"/>
    <property type="match status" value="1"/>
</dbReference>
<evidence type="ECO:0000313" key="5">
    <source>
        <dbReference type="EMBL" id="MFC5452718.1"/>
    </source>
</evidence>
<organism evidence="5 6">
    <name type="scientific">Paenibacillus aestuarii</name>
    <dbReference type="NCBI Taxonomy" id="516965"/>
    <lineage>
        <taxon>Bacteria</taxon>
        <taxon>Bacillati</taxon>
        <taxon>Bacillota</taxon>
        <taxon>Bacilli</taxon>
        <taxon>Bacillales</taxon>
        <taxon>Paenibacillaceae</taxon>
        <taxon>Paenibacillus</taxon>
    </lineage>
</organism>
<keyword evidence="1" id="KW-0805">Transcription regulation</keyword>
<proteinExistence type="predicted"/>
<dbReference type="PANTHER" id="PTHR43280">
    <property type="entry name" value="ARAC-FAMILY TRANSCRIPTIONAL REGULATOR"/>
    <property type="match status" value="1"/>
</dbReference>
<dbReference type="Gene3D" id="3.30.450.20">
    <property type="entry name" value="PAS domain"/>
    <property type="match status" value="1"/>
</dbReference>
<sequence>MIVSSLFVLLIPLAMGVFLYAKVEQSLEQSTIRSNAALLEQLKLSLDNKLTEVDNLMRQVAFDPKMDYMLKIPVRSSDTDKYQFVEFMRDKLGKYRNLTSNFIFDYYVYFAASDTIVRPDLLTDSQKFYSIYYAFKDMPYEQWRKLLEQEHKMSYLPVATLSMEQTEKKVITYIQSLPIHSQSEHLGSIVILIDVDYVKALFAQLESASHSAVYIIDDAGNTIMSNSEQPFPSDLLGRLQEEQEPFDYRLMGVDQVVSVTPSQKAGWKYVSIMPSNVFMQQVNQIQHWSLGLFILCLVAGLTAVSIGVHRTYKPLQKTVRAIMNGKEMIKRPLSNEYEFIRQTIEGSIHEEQHLRSTLKQQIPFIRANYLTRLLNGHMDVNVSAGSEESLRFMDLKFTSDQFAVILVKIEDMLPITGEDEQQWAHARFIVSNIGIDLMGIYHQGFAVELDRDRLALLLNLTESRETLAESDIREIAQSLYSLLSERFRIGVTLAVSSIHKGSKAIRDAYPEALAALEYRLTMGKHAIIHFQDIADAKQHYYYPLEVEIQLINFVRSGDIDNVGKLLDKIYSMNFDSSHITPELGRCLFFNVTSTFLKIVNATNTSQSEVLGADFDPIKAVFSYPTADGMQQKTKELYETLTRSLSAERSDHSTQLLQEIIELVHRKLGDSNLGLALVAERFQMTPPYISTFFKKNQGQNLVDYITHKRVEQAKRLMATKELTIAQIAQTVGYNNDVVFIRAFKKIEGITPGKFRETMISDRTGSSA</sequence>
<dbReference type="SMART" id="SM00342">
    <property type="entry name" value="HTH_ARAC"/>
    <property type="match status" value="1"/>
</dbReference>
<evidence type="ECO:0000256" key="3">
    <source>
        <dbReference type="ARBA" id="ARBA00023163"/>
    </source>
</evidence>
<dbReference type="InterPro" id="IPR018062">
    <property type="entry name" value="HTH_AraC-typ_CS"/>
</dbReference>
<protein>
    <submittedName>
        <fullName evidence="5">AraC family transcriptional regulator</fullName>
    </submittedName>
</protein>
<dbReference type="EMBL" id="JBHSMJ010000063">
    <property type="protein sequence ID" value="MFC5452718.1"/>
    <property type="molecule type" value="Genomic_DNA"/>
</dbReference>
<dbReference type="PROSITE" id="PS00041">
    <property type="entry name" value="HTH_ARAC_FAMILY_1"/>
    <property type="match status" value="1"/>
</dbReference>
<dbReference type="SUPFAM" id="SSF46689">
    <property type="entry name" value="Homeodomain-like"/>
    <property type="match status" value="1"/>
</dbReference>
<evidence type="ECO:0000259" key="4">
    <source>
        <dbReference type="PROSITE" id="PS01124"/>
    </source>
</evidence>
<dbReference type="InterPro" id="IPR018060">
    <property type="entry name" value="HTH_AraC"/>
</dbReference>
<name>A0ABW0KGX9_9BACL</name>
<dbReference type="Pfam" id="PF12833">
    <property type="entry name" value="HTH_18"/>
    <property type="match status" value="1"/>
</dbReference>
<reference evidence="6" key="1">
    <citation type="journal article" date="2019" name="Int. J. Syst. Evol. Microbiol.">
        <title>The Global Catalogue of Microorganisms (GCM) 10K type strain sequencing project: providing services to taxonomists for standard genome sequencing and annotation.</title>
        <authorList>
            <consortium name="The Broad Institute Genomics Platform"/>
            <consortium name="The Broad Institute Genome Sequencing Center for Infectious Disease"/>
            <person name="Wu L."/>
            <person name="Ma J."/>
        </authorList>
    </citation>
    <scope>NUCLEOTIDE SEQUENCE [LARGE SCALE GENOMIC DNA]</scope>
    <source>
        <strain evidence="6">KACC 11904</strain>
    </source>
</reference>
<comment type="caution">
    <text evidence="5">The sequence shown here is derived from an EMBL/GenBank/DDBJ whole genome shotgun (WGS) entry which is preliminary data.</text>
</comment>
<dbReference type="PANTHER" id="PTHR43280:SF2">
    <property type="entry name" value="HTH-TYPE TRANSCRIPTIONAL REGULATOR EXSA"/>
    <property type="match status" value="1"/>
</dbReference>
<evidence type="ECO:0000256" key="1">
    <source>
        <dbReference type="ARBA" id="ARBA00023015"/>
    </source>
</evidence>
<keyword evidence="3" id="KW-0804">Transcription</keyword>
<evidence type="ECO:0000256" key="2">
    <source>
        <dbReference type="ARBA" id="ARBA00023125"/>
    </source>
</evidence>
<evidence type="ECO:0000313" key="6">
    <source>
        <dbReference type="Proteomes" id="UP001596044"/>
    </source>
</evidence>
<dbReference type="Proteomes" id="UP001596044">
    <property type="component" value="Unassembled WGS sequence"/>
</dbReference>
<dbReference type="Pfam" id="PF17853">
    <property type="entry name" value="GGDEF_2"/>
    <property type="match status" value="1"/>
</dbReference>
<keyword evidence="2" id="KW-0238">DNA-binding</keyword>
<accession>A0ABW0KGX9</accession>
<dbReference type="InterPro" id="IPR041522">
    <property type="entry name" value="CdaR_GGDEF"/>
</dbReference>
<dbReference type="Gene3D" id="1.10.10.60">
    <property type="entry name" value="Homeodomain-like"/>
    <property type="match status" value="2"/>
</dbReference>
<dbReference type="InterPro" id="IPR009057">
    <property type="entry name" value="Homeodomain-like_sf"/>
</dbReference>
<keyword evidence="6" id="KW-1185">Reference proteome</keyword>